<evidence type="ECO:0000256" key="1">
    <source>
        <dbReference type="ARBA" id="ARBA00022676"/>
    </source>
</evidence>
<evidence type="ECO:0000313" key="5">
    <source>
        <dbReference type="Proteomes" id="UP000286997"/>
    </source>
</evidence>
<protein>
    <submittedName>
        <fullName evidence="4">Glycosyltransferase</fullName>
    </submittedName>
</protein>
<dbReference type="GO" id="GO:0016757">
    <property type="term" value="F:glycosyltransferase activity"/>
    <property type="evidence" value="ECO:0007669"/>
    <property type="project" value="UniProtKB-KW"/>
</dbReference>
<dbReference type="EMBL" id="SACP01000035">
    <property type="protein sequence ID" value="RVU14114.1"/>
    <property type="molecule type" value="Genomic_DNA"/>
</dbReference>
<dbReference type="AlphaFoldDB" id="A0A3S2VPU1"/>
<dbReference type="InterPro" id="IPR028098">
    <property type="entry name" value="Glyco_trans_4-like_N"/>
</dbReference>
<comment type="caution">
    <text evidence="4">The sequence shown here is derived from an EMBL/GenBank/DDBJ whole genome shotgun (WGS) entry which is preliminary data.</text>
</comment>
<keyword evidence="2 4" id="KW-0808">Transferase</keyword>
<dbReference type="RefSeq" id="WP_127733506.1">
    <property type="nucleotide sequence ID" value="NZ_SACP01000035.1"/>
</dbReference>
<dbReference type="Pfam" id="PF13692">
    <property type="entry name" value="Glyco_trans_1_4"/>
    <property type="match status" value="1"/>
</dbReference>
<dbReference type="PANTHER" id="PTHR12526:SF510">
    <property type="entry name" value="D-INOSITOL 3-PHOSPHATE GLYCOSYLTRANSFERASE"/>
    <property type="match status" value="1"/>
</dbReference>
<evidence type="ECO:0000259" key="3">
    <source>
        <dbReference type="Pfam" id="PF13439"/>
    </source>
</evidence>
<dbReference type="SUPFAM" id="SSF53756">
    <property type="entry name" value="UDP-Glycosyltransferase/glycogen phosphorylase"/>
    <property type="match status" value="1"/>
</dbReference>
<accession>A0A3S2VPU1</accession>
<dbReference type="PANTHER" id="PTHR12526">
    <property type="entry name" value="GLYCOSYLTRANSFERASE"/>
    <property type="match status" value="1"/>
</dbReference>
<organism evidence="4 5">
    <name type="scientific">Methylobacterium oryzihabitans</name>
    <dbReference type="NCBI Taxonomy" id="2499852"/>
    <lineage>
        <taxon>Bacteria</taxon>
        <taxon>Pseudomonadati</taxon>
        <taxon>Pseudomonadota</taxon>
        <taxon>Alphaproteobacteria</taxon>
        <taxon>Hyphomicrobiales</taxon>
        <taxon>Methylobacteriaceae</taxon>
        <taxon>Methylobacterium</taxon>
    </lineage>
</organism>
<proteinExistence type="predicted"/>
<keyword evidence="1" id="KW-0328">Glycosyltransferase</keyword>
<evidence type="ECO:0000256" key="2">
    <source>
        <dbReference type="ARBA" id="ARBA00022679"/>
    </source>
</evidence>
<feature type="domain" description="Glycosyltransferase subfamily 4-like N-terminal" evidence="3">
    <location>
        <begin position="14"/>
        <end position="222"/>
    </location>
</feature>
<name>A0A3S2VPU1_9HYPH</name>
<reference evidence="4 5" key="1">
    <citation type="submission" date="2019-01" db="EMBL/GenBank/DDBJ databases">
        <authorList>
            <person name="Chen W.-M."/>
        </authorList>
    </citation>
    <scope>NUCLEOTIDE SEQUENCE [LARGE SCALE GENOMIC DNA]</scope>
    <source>
        <strain evidence="4 5">TER-1</strain>
    </source>
</reference>
<dbReference type="Proteomes" id="UP000286997">
    <property type="component" value="Unassembled WGS sequence"/>
</dbReference>
<dbReference type="Pfam" id="PF13439">
    <property type="entry name" value="Glyco_transf_4"/>
    <property type="match status" value="1"/>
</dbReference>
<evidence type="ECO:0000313" key="4">
    <source>
        <dbReference type="EMBL" id="RVU14114.1"/>
    </source>
</evidence>
<dbReference type="Gene3D" id="3.40.50.2000">
    <property type="entry name" value="Glycogen Phosphorylase B"/>
    <property type="match status" value="2"/>
</dbReference>
<keyword evidence="5" id="KW-1185">Reference proteome</keyword>
<dbReference type="OrthoDB" id="9807414at2"/>
<sequence length="433" mass="46382">MTVILVADHAHINGGQAKVAIESALGLAARGHAVVFLAAVGPADERLAAAGIETVVLGQTDVTRAASLARFGVQWLWNRAAAAALGEIIARHDPRETVVHVHAWAKALSPSIGPVLAASRAPVVFTMHEYYLACPNGGFYDYPVSAACHRAPLSAACIAHNCDSRGYARKLMRVARHGLMRHTGMIDNLAAVVTISRLQREVLAPHLPPDTRFEDVANPVDVAPLGPKDDGPPGDFVFVGRLSAEKGAGLFAQAARLSGRRAVFVGDGPQRAELEAAHPEAAFLGWHDPAGVKRRLREARALVFPSVWYEGQPLTVLESLALGTPVIVSDLCAGREAVADGVDGLWFRSGDPASLAAAMTRLSDDATARRMGQAAYERFWADPLTLDRHLDRIERVYREVLAGVRGPARVASGAVRRQEVARLPSPEWERGRG</sequence>
<gene>
    <name evidence="4" type="ORF">EOE48_24495</name>
</gene>
<dbReference type="CDD" id="cd03801">
    <property type="entry name" value="GT4_PimA-like"/>
    <property type="match status" value="1"/>
</dbReference>